<evidence type="ECO:0000313" key="2">
    <source>
        <dbReference type="Proteomes" id="UP001203297"/>
    </source>
</evidence>
<gene>
    <name evidence="1" type="ORF">B0F90DRAFT_1664574</name>
</gene>
<organism evidence="1 2">
    <name type="scientific">Multifurca ochricompacta</name>
    <dbReference type="NCBI Taxonomy" id="376703"/>
    <lineage>
        <taxon>Eukaryota</taxon>
        <taxon>Fungi</taxon>
        <taxon>Dikarya</taxon>
        <taxon>Basidiomycota</taxon>
        <taxon>Agaricomycotina</taxon>
        <taxon>Agaricomycetes</taxon>
        <taxon>Russulales</taxon>
        <taxon>Russulaceae</taxon>
        <taxon>Multifurca</taxon>
    </lineage>
</organism>
<proteinExistence type="predicted"/>
<name>A0AAD4QQ09_9AGAM</name>
<dbReference type="EMBL" id="WTXG01000001">
    <property type="protein sequence ID" value="KAI0307453.1"/>
    <property type="molecule type" value="Genomic_DNA"/>
</dbReference>
<dbReference type="AlphaFoldDB" id="A0AAD4QQ09"/>
<protein>
    <submittedName>
        <fullName evidence="1">Uncharacterized protein</fullName>
    </submittedName>
</protein>
<evidence type="ECO:0000313" key="1">
    <source>
        <dbReference type="EMBL" id="KAI0307453.1"/>
    </source>
</evidence>
<sequence>MKSAFGRGGPCPCPMSHAVGIKKDSSLSLYSSWLITGKKKKINEALVSGGGGPSGKTYAKRERAMGYTENKTLLLERGRRWWVNTYVLAADGRTDEKEKGNCIPLLNQKKKIQPALPASADSDGESQPVVWRNGVKRSIINESGRKGKVSRKCLIVQPATARLLRFRFPFTKITKTEVITESSGGWRNRGKGTEAATLINEVEEVIREGNAGAVTSIIGESLADDREDPKRGRVEADI</sequence>
<comment type="caution">
    <text evidence="1">The sequence shown here is derived from an EMBL/GenBank/DDBJ whole genome shotgun (WGS) entry which is preliminary data.</text>
</comment>
<keyword evidence="2" id="KW-1185">Reference proteome</keyword>
<accession>A0AAD4QQ09</accession>
<reference evidence="1" key="1">
    <citation type="journal article" date="2022" name="New Phytol.">
        <title>Evolutionary transition to the ectomycorrhizal habit in the genomes of a hyperdiverse lineage of mushroom-forming fungi.</title>
        <authorList>
            <person name="Looney B."/>
            <person name="Miyauchi S."/>
            <person name="Morin E."/>
            <person name="Drula E."/>
            <person name="Courty P.E."/>
            <person name="Kohler A."/>
            <person name="Kuo A."/>
            <person name="LaButti K."/>
            <person name="Pangilinan J."/>
            <person name="Lipzen A."/>
            <person name="Riley R."/>
            <person name="Andreopoulos W."/>
            <person name="He G."/>
            <person name="Johnson J."/>
            <person name="Nolan M."/>
            <person name="Tritt A."/>
            <person name="Barry K.W."/>
            <person name="Grigoriev I.V."/>
            <person name="Nagy L.G."/>
            <person name="Hibbett D."/>
            <person name="Henrissat B."/>
            <person name="Matheny P.B."/>
            <person name="Labbe J."/>
            <person name="Martin F.M."/>
        </authorList>
    </citation>
    <scope>NUCLEOTIDE SEQUENCE</scope>
    <source>
        <strain evidence="1">BPL690</strain>
    </source>
</reference>
<dbReference type="Proteomes" id="UP001203297">
    <property type="component" value="Unassembled WGS sequence"/>
</dbReference>